<dbReference type="Gene3D" id="3.30.420.10">
    <property type="entry name" value="Ribonuclease H-like superfamily/Ribonuclease H"/>
    <property type="match status" value="1"/>
</dbReference>
<dbReference type="AlphaFoldDB" id="A0AAD5NMY0"/>
<gene>
    <name evidence="2" type="ORF">LWI28_003937</name>
</gene>
<dbReference type="PANTHER" id="PTHR47074:SF48">
    <property type="entry name" value="POLYNUCLEOTIDYL TRANSFERASE, RIBONUCLEASE H-LIKE SUPERFAMILY PROTEIN"/>
    <property type="match status" value="1"/>
</dbReference>
<protein>
    <recommendedName>
        <fullName evidence="1">RNase H type-1 domain-containing protein</fullName>
    </recommendedName>
</protein>
<sequence length="146" mass="16519">MNRGIGIVMKGRRREEGDDRWKLPVHGMLKVNCDMRVNKRRMRIGYGIIVRDYEGRVLWCSAQGCEANYDLDCAKALAIYKGLLVGSNMGLANYVVETDSETVVKQIRNGGNSEALSITNMVVLERCSRTSKVINFGICVLLWLFR</sequence>
<dbReference type="GO" id="GO:0003676">
    <property type="term" value="F:nucleic acid binding"/>
    <property type="evidence" value="ECO:0007669"/>
    <property type="project" value="InterPro"/>
</dbReference>
<dbReference type="InterPro" id="IPR036397">
    <property type="entry name" value="RNaseH_sf"/>
</dbReference>
<name>A0AAD5NMY0_ACENE</name>
<dbReference type="InterPro" id="IPR052929">
    <property type="entry name" value="RNase_H-like_EbsB-rel"/>
</dbReference>
<dbReference type="GO" id="GO:0004523">
    <property type="term" value="F:RNA-DNA hybrid ribonuclease activity"/>
    <property type="evidence" value="ECO:0007669"/>
    <property type="project" value="InterPro"/>
</dbReference>
<dbReference type="Pfam" id="PF13456">
    <property type="entry name" value="RVT_3"/>
    <property type="match status" value="1"/>
</dbReference>
<dbReference type="PANTHER" id="PTHR47074">
    <property type="entry name" value="BNAC02G40300D PROTEIN"/>
    <property type="match status" value="1"/>
</dbReference>
<proteinExistence type="predicted"/>
<reference evidence="2" key="2">
    <citation type="submission" date="2023-02" db="EMBL/GenBank/DDBJ databases">
        <authorList>
            <person name="Swenson N.G."/>
            <person name="Wegrzyn J.L."/>
            <person name="Mcevoy S.L."/>
        </authorList>
    </citation>
    <scope>NUCLEOTIDE SEQUENCE</scope>
    <source>
        <strain evidence="2">91603</strain>
        <tissue evidence="2">Leaf</tissue>
    </source>
</reference>
<dbReference type="InterPro" id="IPR012337">
    <property type="entry name" value="RNaseH-like_sf"/>
</dbReference>
<evidence type="ECO:0000313" key="3">
    <source>
        <dbReference type="Proteomes" id="UP001064489"/>
    </source>
</evidence>
<feature type="domain" description="RNase H type-1" evidence="1">
    <location>
        <begin position="32"/>
        <end position="114"/>
    </location>
</feature>
<dbReference type="Proteomes" id="UP001064489">
    <property type="component" value="Chromosome 8"/>
</dbReference>
<accession>A0AAD5NMY0</accession>
<evidence type="ECO:0000259" key="1">
    <source>
        <dbReference type="Pfam" id="PF13456"/>
    </source>
</evidence>
<dbReference type="EMBL" id="JAJSOW010000103">
    <property type="protein sequence ID" value="KAI9173614.1"/>
    <property type="molecule type" value="Genomic_DNA"/>
</dbReference>
<dbReference type="SUPFAM" id="SSF53098">
    <property type="entry name" value="Ribonuclease H-like"/>
    <property type="match status" value="1"/>
</dbReference>
<comment type="caution">
    <text evidence="2">The sequence shown here is derived from an EMBL/GenBank/DDBJ whole genome shotgun (WGS) entry which is preliminary data.</text>
</comment>
<organism evidence="2 3">
    <name type="scientific">Acer negundo</name>
    <name type="common">Box elder</name>
    <dbReference type="NCBI Taxonomy" id="4023"/>
    <lineage>
        <taxon>Eukaryota</taxon>
        <taxon>Viridiplantae</taxon>
        <taxon>Streptophyta</taxon>
        <taxon>Embryophyta</taxon>
        <taxon>Tracheophyta</taxon>
        <taxon>Spermatophyta</taxon>
        <taxon>Magnoliopsida</taxon>
        <taxon>eudicotyledons</taxon>
        <taxon>Gunneridae</taxon>
        <taxon>Pentapetalae</taxon>
        <taxon>rosids</taxon>
        <taxon>malvids</taxon>
        <taxon>Sapindales</taxon>
        <taxon>Sapindaceae</taxon>
        <taxon>Hippocastanoideae</taxon>
        <taxon>Acereae</taxon>
        <taxon>Acer</taxon>
    </lineage>
</organism>
<reference evidence="2" key="1">
    <citation type="journal article" date="2022" name="Plant J.">
        <title>Strategies of tolerance reflected in two North American maple genomes.</title>
        <authorList>
            <person name="McEvoy S.L."/>
            <person name="Sezen U.U."/>
            <person name="Trouern-Trend A."/>
            <person name="McMahon S.M."/>
            <person name="Schaberg P.G."/>
            <person name="Yang J."/>
            <person name="Wegrzyn J.L."/>
            <person name="Swenson N.G."/>
        </authorList>
    </citation>
    <scope>NUCLEOTIDE SEQUENCE</scope>
    <source>
        <strain evidence="2">91603</strain>
    </source>
</reference>
<keyword evidence="3" id="KW-1185">Reference proteome</keyword>
<dbReference type="InterPro" id="IPR002156">
    <property type="entry name" value="RNaseH_domain"/>
</dbReference>
<evidence type="ECO:0000313" key="2">
    <source>
        <dbReference type="EMBL" id="KAI9173614.1"/>
    </source>
</evidence>